<dbReference type="Proteomes" id="UP001174839">
    <property type="component" value="Unassembled WGS sequence"/>
</dbReference>
<dbReference type="InterPro" id="IPR016181">
    <property type="entry name" value="Acyl_CoA_acyltransferase"/>
</dbReference>
<dbReference type="InterPro" id="IPR000182">
    <property type="entry name" value="GNAT_dom"/>
</dbReference>
<dbReference type="EMBL" id="JAUDUY010000001">
    <property type="protein sequence ID" value="MDM9630139.1"/>
    <property type="molecule type" value="Genomic_DNA"/>
</dbReference>
<dbReference type="SUPFAM" id="SSF55729">
    <property type="entry name" value="Acyl-CoA N-acyltransferases (Nat)"/>
    <property type="match status" value="1"/>
</dbReference>
<sequence>MNEKITFTPASTRDDIQGITRLAEIIWREHYIPIIGKPQVDYMLEHFQSGKAIQEQLERGVFYFSIRVGAQSAGYLAFEKREQTLFLSKIYLLDSFRGKGIGKRAMAFVEEKAHALNCHSITLTVNKYNDRSINAYSTMGFKITGGEITDIGGGFAMDDYRMEKEL</sequence>
<dbReference type="PROSITE" id="PS51186">
    <property type="entry name" value="GNAT"/>
    <property type="match status" value="1"/>
</dbReference>
<feature type="domain" description="N-acetyltransferase" evidence="1">
    <location>
        <begin position="5"/>
        <end position="166"/>
    </location>
</feature>
<dbReference type="Pfam" id="PF00583">
    <property type="entry name" value="Acetyltransf_1"/>
    <property type="match status" value="1"/>
</dbReference>
<accession>A0ABT7WB44</accession>
<proteinExistence type="predicted"/>
<evidence type="ECO:0000259" key="1">
    <source>
        <dbReference type="PROSITE" id="PS51186"/>
    </source>
</evidence>
<evidence type="ECO:0000313" key="3">
    <source>
        <dbReference type="Proteomes" id="UP001174839"/>
    </source>
</evidence>
<dbReference type="Gene3D" id="3.40.630.30">
    <property type="match status" value="1"/>
</dbReference>
<reference evidence="2" key="1">
    <citation type="submission" date="2023-06" db="EMBL/GenBank/DDBJ databases">
        <title>Robiginitalea aurantiacus sp. nov. and Algoriphagus sediminis sp. nov., isolated from coastal sediment.</title>
        <authorList>
            <person name="Zhou Z.Y."/>
            <person name="An J."/>
            <person name="Jia Y.W."/>
            <person name="Du Z.J."/>
        </authorList>
    </citation>
    <scope>NUCLEOTIDE SEQUENCE</scope>
    <source>
        <strain evidence="2">M39</strain>
    </source>
</reference>
<dbReference type="RefSeq" id="WP_289723502.1">
    <property type="nucleotide sequence ID" value="NZ_JAUDUY010000001.1"/>
</dbReference>
<comment type="caution">
    <text evidence="2">The sequence shown here is derived from an EMBL/GenBank/DDBJ whole genome shotgun (WGS) entry which is preliminary data.</text>
</comment>
<organism evidence="2 3">
    <name type="scientific">Robiginitalea aurantiaca</name>
    <dbReference type="NCBI Taxonomy" id="3056915"/>
    <lineage>
        <taxon>Bacteria</taxon>
        <taxon>Pseudomonadati</taxon>
        <taxon>Bacteroidota</taxon>
        <taxon>Flavobacteriia</taxon>
        <taxon>Flavobacteriales</taxon>
        <taxon>Flavobacteriaceae</taxon>
        <taxon>Robiginitalea</taxon>
    </lineage>
</organism>
<evidence type="ECO:0000313" key="2">
    <source>
        <dbReference type="EMBL" id="MDM9630139.1"/>
    </source>
</evidence>
<gene>
    <name evidence="2" type="ORF">QU605_01560</name>
</gene>
<keyword evidence="3" id="KW-1185">Reference proteome</keyword>
<dbReference type="CDD" id="cd04301">
    <property type="entry name" value="NAT_SF"/>
    <property type="match status" value="1"/>
</dbReference>
<protein>
    <submittedName>
        <fullName evidence="2">GNAT family N-acetyltransferase</fullName>
    </submittedName>
</protein>
<name>A0ABT7WB44_9FLAO</name>